<organism evidence="3 4">
    <name type="scientific">Portunus trituberculatus</name>
    <name type="common">Swimming crab</name>
    <name type="synonym">Neptunus trituberculatus</name>
    <dbReference type="NCBI Taxonomy" id="210409"/>
    <lineage>
        <taxon>Eukaryota</taxon>
        <taxon>Metazoa</taxon>
        <taxon>Ecdysozoa</taxon>
        <taxon>Arthropoda</taxon>
        <taxon>Crustacea</taxon>
        <taxon>Multicrustacea</taxon>
        <taxon>Malacostraca</taxon>
        <taxon>Eumalacostraca</taxon>
        <taxon>Eucarida</taxon>
        <taxon>Decapoda</taxon>
        <taxon>Pleocyemata</taxon>
        <taxon>Brachyura</taxon>
        <taxon>Eubrachyura</taxon>
        <taxon>Portunoidea</taxon>
        <taxon>Portunidae</taxon>
        <taxon>Portuninae</taxon>
        <taxon>Portunus</taxon>
    </lineage>
</organism>
<comment type="caution">
    <text evidence="3">The sequence shown here is derived from an EMBL/GenBank/DDBJ whole genome shotgun (WGS) entry which is preliminary data.</text>
</comment>
<dbReference type="EMBL" id="VSRR010119573">
    <property type="protein sequence ID" value="MPC99724.1"/>
    <property type="molecule type" value="Genomic_DNA"/>
</dbReference>
<feature type="region of interest" description="Disordered" evidence="1">
    <location>
        <begin position="77"/>
        <end position="96"/>
    </location>
</feature>
<dbReference type="AlphaFoldDB" id="A0A5B7K507"/>
<keyword evidence="4" id="KW-1185">Reference proteome</keyword>
<feature type="signal peptide" evidence="2">
    <location>
        <begin position="1"/>
        <end position="17"/>
    </location>
</feature>
<evidence type="ECO:0000313" key="3">
    <source>
        <dbReference type="EMBL" id="MPC99724.1"/>
    </source>
</evidence>
<feature type="chain" id="PRO_5023089877" evidence="2">
    <location>
        <begin position="18"/>
        <end position="96"/>
    </location>
</feature>
<keyword evidence="2" id="KW-0732">Signal</keyword>
<dbReference type="Proteomes" id="UP000324222">
    <property type="component" value="Unassembled WGS sequence"/>
</dbReference>
<accession>A0A5B7K507</accession>
<protein>
    <submittedName>
        <fullName evidence="3">Uncharacterized protein</fullName>
    </submittedName>
</protein>
<evidence type="ECO:0000256" key="2">
    <source>
        <dbReference type="SAM" id="SignalP"/>
    </source>
</evidence>
<feature type="compositionally biased region" description="Gly residues" evidence="1">
    <location>
        <begin position="82"/>
        <end position="96"/>
    </location>
</feature>
<feature type="region of interest" description="Disordered" evidence="1">
    <location>
        <begin position="28"/>
        <end position="49"/>
    </location>
</feature>
<proteinExistence type="predicted"/>
<reference evidence="3 4" key="1">
    <citation type="submission" date="2019-05" db="EMBL/GenBank/DDBJ databases">
        <title>Another draft genome of Portunus trituberculatus and its Hox gene families provides insights of decapod evolution.</title>
        <authorList>
            <person name="Jeong J.-H."/>
            <person name="Song I."/>
            <person name="Kim S."/>
            <person name="Choi T."/>
            <person name="Kim D."/>
            <person name="Ryu S."/>
            <person name="Kim W."/>
        </authorList>
    </citation>
    <scope>NUCLEOTIDE SEQUENCE [LARGE SCALE GENOMIC DNA]</scope>
    <source>
        <tissue evidence="3">Muscle</tissue>
    </source>
</reference>
<sequence length="96" mass="10390">MFLIYSLVSFLSRYVFCRDRTVSAGVSVRTRSSSNSNSSNISVHDGRSGSDHVVHYEKGSLRVLPLLRECIDYCVSRESEGGGRGAGAEAGTGGWQ</sequence>
<gene>
    <name evidence="3" type="ORF">E2C01_095155</name>
</gene>
<evidence type="ECO:0000256" key="1">
    <source>
        <dbReference type="SAM" id="MobiDB-lite"/>
    </source>
</evidence>
<name>A0A5B7K507_PORTR</name>
<evidence type="ECO:0000313" key="4">
    <source>
        <dbReference type="Proteomes" id="UP000324222"/>
    </source>
</evidence>
<feature type="compositionally biased region" description="Low complexity" evidence="1">
    <location>
        <begin position="32"/>
        <end position="42"/>
    </location>
</feature>